<keyword evidence="1" id="KW-1133">Transmembrane helix</keyword>
<organism evidence="2 3">
    <name type="scientific">Candidatus Nitrosocosmicus franklandianus</name>
    <dbReference type="NCBI Taxonomy" id="1798806"/>
    <lineage>
        <taxon>Archaea</taxon>
        <taxon>Nitrososphaerota</taxon>
        <taxon>Nitrososphaeria</taxon>
        <taxon>Nitrososphaerales</taxon>
        <taxon>Nitrososphaeraceae</taxon>
        <taxon>Candidatus Nitrosocosmicus</taxon>
    </lineage>
</organism>
<evidence type="ECO:0000313" key="2">
    <source>
        <dbReference type="EMBL" id="VFJ13990.1"/>
    </source>
</evidence>
<feature type="transmembrane region" description="Helical" evidence="1">
    <location>
        <begin position="12"/>
        <end position="40"/>
    </location>
</feature>
<gene>
    <name evidence="2" type="ORF">NFRAN_1668</name>
</gene>
<protein>
    <submittedName>
        <fullName evidence="2">VIT family protein</fullName>
    </submittedName>
</protein>
<proteinExistence type="predicted"/>
<keyword evidence="3" id="KW-1185">Reference proteome</keyword>
<evidence type="ECO:0000256" key="1">
    <source>
        <dbReference type="SAM" id="Phobius"/>
    </source>
</evidence>
<name>A0A484I8F6_9ARCH</name>
<reference evidence="2 3" key="1">
    <citation type="submission" date="2019-02" db="EMBL/GenBank/DDBJ databases">
        <authorList>
            <person name="Lehtovirta-Morley E L."/>
        </authorList>
    </citation>
    <scope>NUCLEOTIDE SEQUENCE [LARGE SCALE GENOMIC DNA]</scope>
    <source>
        <strain evidence="2">NFRAN1</strain>
    </source>
</reference>
<keyword evidence="1" id="KW-0812">Transmembrane</keyword>
<keyword evidence="1" id="KW-0472">Membrane</keyword>
<dbReference type="KEGG" id="nfn:NFRAN_1668"/>
<sequence length="67" mass="7581">MLYHLLYGEMPIIPYFLVKTGLIDIIDNFTALMTVIWISLGFSFKVGTIKGDLSKKSLVERGLESDQ</sequence>
<accession>A0A484I8F6</accession>
<dbReference type="EMBL" id="LR216287">
    <property type="protein sequence ID" value="VFJ13990.1"/>
    <property type="molecule type" value="Genomic_DNA"/>
</dbReference>
<dbReference type="AlphaFoldDB" id="A0A484I8F6"/>
<evidence type="ECO:0000313" key="3">
    <source>
        <dbReference type="Proteomes" id="UP000294299"/>
    </source>
</evidence>
<dbReference type="Proteomes" id="UP000294299">
    <property type="component" value="Chromosome NFRAN"/>
</dbReference>